<evidence type="ECO:0000256" key="20">
    <source>
        <dbReference type="ARBA" id="ARBA00049035"/>
    </source>
</evidence>
<evidence type="ECO:0000256" key="1">
    <source>
        <dbReference type="ARBA" id="ARBA00001946"/>
    </source>
</evidence>
<dbReference type="GO" id="GO:0008841">
    <property type="term" value="F:dihydrofolate synthase activity"/>
    <property type="evidence" value="ECO:0007669"/>
    <property type="project" value="UniProtKB-EC"/>
</dbReference>
<dbReference type="FunFam" id="3.40.1190.10:FF:000011">
    <property type="entry name" value="Folylpolyglutamate synthase/dihydrofolate synthase"/>
    <property type="match status" value="1"/>
</dbReference>
<comment type="pathway">
    <text evidence="3">Cofactor biosynthesis; tetrahydrofolate biosynthesis; 7,8-dihydrofolate from 2-amino-4-hydroxy-6-hydroxymethyl-7,8-dihydropteridine diphosphate and 4-aminobenzoate: step 2/2.</text>
</comment>
<dbReference type="InterPro" id="IPR013221">
    <property type="entry name" value="Mur_ligase_cen"/>
</dbReference>
<dbReference type="Proteomes" id="UP000184048">
    <property type="component" value="Unassembled WGS sequence"/>
</dbReference>
<comment type="pathway">
    <text evidence="4">Cofactor biosynthesis; tetrahydrofolylpolyglutamate biosynthesis.</text>
</comment>
<dbReference type="GO" id="GO:0005524">
    <property type="term" value="F:ATP binding"/>
    <property type="evidence" value="ECO:0007669"/>
    <property type="project" value="UniProtKB-KW"/>
</dbReference>
<dbReference type="Gene3D" id="3.40.1190.10">
    <property type="entry name" value="Mur-like, catalytic domain"/>
    <property type="match status" value="1"/>
</dbReference>
<dbReference type="PANTHER" id="PTHR11136">
    <property type="entry name" value="FOLYLPOLYGLUTAMATE SYNTHASE-RELATED"/>
    <property type="match status" value="1"/>
</dbReference>
<evidence type="ECO:0000256" key="17">
    <source>
        <dbReference type="ARBA" id="ARBA00032510"/>
    </source>
</evidence>
<evidence type="ECO:0000256" key="2">
    <source>
        <dbReference type="ARBA" id="ARBA00002714"/>
    </source>
</evidence>
<comment type="catalytic activity">
    <reaction evidence="19">
        <text>10-formyltetrahydrofolyl-(gamma-L-Glu)(n) + L-glutamate + ATP = 10-formyltetrahydrofolyl-(gamma-L-Glu)(n+1) + ADP + phosphate + H(+)</text>
        <dbReference type="Rhea" id="RHEA:51904"/>
        <dbReference type="Rhea" id="RHEA-COMP:13088"/>
        <dbReference type="Rhea" id="RHEA-COMP:14300"/>
        <dbReference type="ChEBI" id="CHEBI:15378"/>
        <dbReference type="ChEBI" id="CHEBI:29985"/>
        <dbReference type="ChEBI" id="CHEBI:30616"/>
        <dbReference type="ChEBI" id="CHEBI:43474"/>
        <dbReference type="ChEBI" id="CHEBI:134413"/>
        <dbReference type="ChEBI" id="CHEBI:456216"/>
        <dbReference type="EC" id="6.3.2.17"/>
    </reaction>
</comment>
<evidence type="ECO:0000256" key="4">
    <source>
        <dbReference type="ARBA" id="ARBA00005150"/>
    </source>
</evidence>
<keyword evidence="12 22" id="KW-0067">ATP-binding</keyword>
<comment type="catalytic activity">
    <reaction evidence="20">
        <text>(6R)-5,10-methylenetetrahydrofolyl-(gamma-L-Glu)(n) + L-glutamate + ATP = (6R)-5,10-methylenetetrahydrofolyl-(gamma-L-Glu)(n+1) + ADP + phosphate + H(+)</text>
        <dbReference type="Rhea" id="RHEA:51912"/>
        <dbReference type="Rhea" id="RHEA-COMP:13257"/>
        <dbReference type="Rhea" id="RHEA-COMP:13258"/>
        <dbReference type="ChEBI" id="CHEBI:15378"/>
        <dbReference type="ChEBI" id="CHEBI:29985"/>
        <dbReference type="ChEBI" id="CHEBI:30616"/>
        <dbReference type="ChEBI" id="CHEBI:43474"/>
        <dbReference type="ChEBI" id="CHEBI:136572"/>
        <dbReference type="ChEBI" id="CHEBI:456216"/>
        <dbReference type="EC" id="6.3.2.17"/>
    </reaction>
</comment>
<evidence type="ECO:0000256" key="18">
    <source>
        <dbReference type="ARBA" id="ARBA00047493"/>
    </source>
</evidence>
<dbReference type="GO" id="GO:0046656">
    <property type="term" value="P:folic acid biosynthetic process"/>
    <property type="evidence" value="ECO:0007669"/>
    <property type="project" value="UniProtKB-KW"/>
</dbReference>
<reference evidence="25 26" key="1">
    <citation type="submission" date="2016-11" db="EMBL/GenBank/DDBJ databases">
        <authorList>
            <person name="Jaros S."/>
            <person name="Januszkiewicz K."/>
            <person name="Wedrychowicz H."/>
        </authorList>
    </citation>
    <scope>NUCLEOTIDE SEQUENCE [LARGE SCALE GENOMIC DNA]</scope>
    <source>
        <strain evidence="25 26">DSM 18119</strain>
    </source>
</reference>
<evidence type="ECO:0000256" key="10">
    <source>
        <dbReference type="ARBA" id="ARBA00022723"/>
    </source>
</evidence>
<dbReference type="GO" id="GO:0046872">
    <property type="term" value="F:metal ion binding"/>
    <property type="evidence" value="ECO:0007669"/>
    <property type="project" value="UniProtKB-KW"/>
</dbReference>
<evidence type="ECO:0000313" key="26">
    <source>
        <dbReference type="Proteomes" id="UP000184048"/>
    </source>
</evidence>
<comment type="cofactor">
    <cofactor evidence="1">
        <name>Mg(2+)</name>
        <dbReference type="ChEBI" id="CHEBI:18420"/>
    </cofactor>
</comment>
<comment type="catalytic activity">
    <reaction evidence="18">
        <text>(6S)-5,6,7,8-tetrahydrofolyl-(gamma-L-Glu)(n) + L-glutamate + ATP = (6S)-5,6,7,8-tetrahydrofolyl-(gamma-L-Glu)(n+1) + ADP + phosphate + H(+)</text>
        <dbReference type="Rhea" id="RHEA:10580"/>
        <dbReference type="Rhea" id="RHEA-COMP:14738"/>
        <dbReference type="Rhea" id="RHEA-COMP:14740"/>
        <dbReference type="ChEBI" id="CHEBI:15378"/>
        <dbReference type="ChEBI" id="CHEBI:29985"/>
        <dbReference type="ChEBI" id="CHEBI:30616"/>
        <dbReference type="ChEBI" id="CHEBI:43474"/>
        <dbReference type="ChEBI" id="CHEBI:141005"/>
        <dbReference type="ChEBI" id="CHEBI:456216"/>
        <dbReference type="EC" id="6.3.2.17"/>
    </reaction>
</comment>
<evidence type="ECO:0000256" key="22">
    <source>
        <dbReference type="PIRNR" id="PIRNR001563"/>
    </source>
</evidence>
<evidence type="ECO:0000256" key="5">
    <source>
        <dbReference type="ARBA" id="ARBA00008276"/>
    </source>
</evidence>
<evidence type="ECO:0000256" key="7">
    <source>
        <dbReference type="ARBA" id="ARBA00013025"/>
    </source>
</evidence>
<comment type="similarity">
    <text evidence="5 22">Belongs to the folylpolyglutamate synthase family.</text>
</comment>
<feature type="domain" description="Mur ligase C-terminal" evidence="23">
    <location>
        <begin position="302"/>
        <end position="419"/>
    </location>
</feature>
<dbReference type="PANTHER" id="PTHR11136:SF0">
    <property type="entry name" value="DIHYDROFOLATE SYNTHETASE-RELATED"/>
    <property type="match status" value="1"/>
</dbReference>
<dbReference type="EMBL" id="FQUU01000008">
    <property type="protein sequence ID" value="SHF26891.1"/>
    <property type="molecule type" value="Genomic_DNA"/>
</dbReference>
<evidence type="ECO:0000256" key="6">
    <source>
        <dbReference type="ARBA" id="ARBA00013023"/>
    </source>
</evidence>
<dbReference type="EC" id="6.3.2.17" evidence="7"/>
<evidence type="ECO:0000256" key="3">
    <source>
        <dbReference type="ARBA" id="ARBA00004799"/>
    </source>
</evidence>
<evidence type="ECO:0000256" key="19">
    <source>
        <dbReference type="ARBA" id="ARBA00047808"/>
    </source>
</evidence>
<evidence type="ECO:0000256" key="16">
    <source>
        <dbReference type="ARBA" id="ARBA00030592"/>
    </source>
</evidence>
<keyword evidence="11 22" id="KW-0547">Nucleotide-binding</keyword>
<accession>A0A1M5A9A1</accession>
<evidence type="ECO:0000313" key="25">
    <source>
        <dbReference type="EMBL" id="SHF26891.1"/>
    </source>
</evidence>
<dbReference type="RefSeq" id="WP_072835376.1">
    <property type="nucleotide sequence ID" value="NZ_FQUU01000008.1"/>
</dbReference>
<dbReference type="InterPro" id="IPR036615">
    <property type="entry name" value="Mur_ligase_C_dom_sf"/>
</dbReference>
<keyword evidence="10" id="KW-0479">Metal-binding</keyword>
<name>A0A1M5A9A1_9BACT</name>
<dbReference type="AlphaFoldDB" id="A0A1M5A9A1"/>
<dbReference type="InterPro" id="IPR018109">
    <property type="entry name" value="Folylpolyglutamate_synth_CS"/>
</dbReference>
<dbReference type="GO" id="GO:0005737">
    <property type="term" value="C:cytoplasm"/>
    <property type="evidence" value="ECO:0007669"/>
    <property type="project" value="TreeGrafter"/>
</dbReference>
<dbReference type="PROSITE" id="PS01012">
    <property type="entry name" value="FOLYLPOLYGLU_SYNT_2"/>
    <property type="match status" value="1"/>
</dbReference>
<proteinExistence type="inferred from homology"/>
<evidence type="ECO:0000259" key="24">
    <source>
        <dbReference type="Pfam" id="PF08245"/>
    </source>
</evidence>
<dbReference type="Pfam" id="PF08245">
    <property type="entry name" value="Mur_ligase_M"/>
    <property type="match status" value="1"/>
</dbReference>
<sequence length="435" mass="48849">MNYSETIDYLYHKLPLFSRVGSAAFKKDLTNTRILCEYLGNPQQQFKSVHVGGTNGKGSVSHMLASVFQSSGYTTGLYTSPHLYDFRERIRVNGQVADEDYVISFVEKIKPVIEDIQPSFFEITVAMAFDYFAQKKVEMAIVEVGLGGRLDSTNIITPELSVITNIGWDHMNMLGNSLEEIAAEKAGIIKEGVPVVIGERKKETDPVFLDQSIKKNSSIAFAEDQYNLISQEWKNNHTIITVKKEGQGVRSFELDLPGVYQQKNLLTVLNALDILQKDGYQITEASIHEGLKNVRQLTGLMGRWEILRERPIVILEVAHNKDGMEQMLQHLKLLSFDKLHMVIGMVKDKDAAQVLSLLPSDARYYFTQAHIPRALPAEELKEKAANFSLTGKVYSDVNEALHEALHNISMDDLIIVCGSIFLVAEVNKDLILQNA</sequence>
<evidence type="ECO:0000256" key="21">
    <source>
        <dbReference type="ARBA" id="ARBA00049161"/>
    </source>
</evidence>
<keyword evidence="13" id="KW-0460">Magnesium</keyword>
<comment type="catalytic activity">
    <reaction evidence="21">
        <text>7,8-dihydropteroate + L-glutamate + ATP = 7,8-dihydrofolate + ADP + phosphate + H(+)</text>
        <dbReference type="Rhea" id="RHEA:23584"/>
        <dbReference type="ChEBI" id="CHEBI:15378"/>
        <dbReference type="ChEBI" id="CHEBI:17839"/>
        <dbReference type="ChEBI" id="CHEBI:29985"/>
        <dbReference type="ChEBI" id="CHEBI:30616"/>
        <dbReference type="ChEBI" id="CHEBI:43474"/>
        <dbReference type="ChEBI" id="CHEBI:57451"/>
        <dbReference type="ChEBI" id="CHEBI:456216"/>
        <dbReference type="EC" id="6.3.2.12"/>
    </reaction>
</comment>
<evidence type="ECO:0000256" key="15">
    <source>
        <dbReference type="ARBA" id="ARBA00030048"/>
    </source>
</evidence>
<keyword evidence="26" id="KW-1185">Reference proteome</keyword>
<evidence type="ECO:0000256" key="14">
    <source>
        <dbReference type="ARBA" id="ARBA00022909"/>
    </source>
</evidence>
<evidence type="ECO:0000256" key="11">
    <source>
        <dbReference type="ARBA" id="ARBA00022741"/>
    </source>
</evidence>
<evidence type="ECO:0000256" key="13">
    <source>
        <dbReference type="ARBA" id="ARBA00022842"/>
    </source>
</evidence>
<dbReference type="PIRSF" id="PIRSF001563">
    <property type="entry name" value="Folylpolyglu_synth"/>
    <property type="match status" value="1"/>
</dbReference>
<dbReference type="Gene3D" id="3.90.190.20">
    <property type="entry name" value="Mur ligase, C-terminal domain"/>
    <property type="match status" value="1"/>
</dbReference>
<keyword evidence="9 22" id="KW-0436">Ligase</keyword>
<organism evidence="25 26">
    <name type="scientific">Flavisolibacter ginsengisoli DSM 18119</name>
    <dbReference type="NCBI Taxonomy" id="1121884"/>
    <lineage>
        <taxon>Bacteria</taxon>
        <taxon>Pseudomonadati</taxon>
        <taxon>Bacteroidota</taxon>
        <taxon>Chitinophagia</taxon>
        <taxon>Chitinophagales</taxon>
        <taxon>Chitinophagaceae</taxon>
        <taxon>Flavisolibacter</taxon>
    </lineage>
</organism>
<dbReference type="SUPFAM" id="SSF53244">
    <property type="entry name" value="MurD-like peptide ligases, peptide-binding domain"/>
    <property type="match status" value="1"/>
</dbReference>
<dbReference type="SUPFAM" id="SSF53623">
    <property type="entry name" value="MurD-like peptide ligases, catalytic domain"/>
    <property type="match status" value="1"/>
</dbReference>
<protein>
    <recommendedName>
        <fullName evidence="8">Dihydrofolate synthase/folylpolyglutamate synthase</fullName>
        <ecNumber evidence="6">6.3.2.12</ecNumber>
        <ecNumber evidence="7">6.3.2.17</ecNumber>
    </recommendedName>
    <alternativeName>
        <fullName evidence="17">Folylpoly-gamma-glutamate synthetase-dihydrofolate synthetase</fullName>
    </alternativeName>
    <alternativeName>
        <fullName evidence="15">Folylpolyglutamate synthetase</fullName>
    </alternativeName>
    <alternativeName>
        <fullName evidence="16">Tetrahydrofolylpolyglutamate synthase</fullName>
    </alternativeName>
</protein>
<dbReference type="InterPro" id="IPR004101">
    <property type="entry name" value="Mur_ligase_C"/>
</dbReference>
<dbReference type="EC" id="6.3.2.12" evidence="6"/>
<dbReference type="InterPro" id="IPR036565">
    <property type="entry name" value="Mur-like_cat_sf"/>
</dbReference>
<dbReference type="Pfam" id="PF02875">
    <property type="entry name" value="Mur_ligase_C"/>
    <property type="match status" value="1"/>
</dbReference>
<evidence type="ECO:0000259" key="23">
    <source>
        <dbReference type="Pfam" id="PF02875"/>
    </source>
</evidence>
<keyword evidence="14" id="KW-0289">Folate biosynthesis</keyword>
<dbReference type="GO" id="GO:0004326">
    <property type="term" value="F:tetrahydrofolylpolyglutamate synthase activity"/>
    <property type="evidence" value="ECO:0007669"/>
    <property type="project" value="UniProtKB-EC"/>
</dbReference>
<evidence type="ECO:0000256" key="8">
    <source>
        <dbReference type="ARBA" id="ARBA00019357"/>
    </source>
</evidence>
<dbReference type="OrthoDB" id="9809356at2"/>
<evidence type="ECO:0000256" key="9">
    <source>
        <dbReference type="ARBA" id="ARBA00022598"/>
    </source>
</evidence>
<evidence type="ECO:0000256" key="12">
    <source>
        <dbReference type="ARBA" id="ARBA00022840"/>
    </source>
</evidence>
<feature type="domain" description="Mur ligase central" evidence="24">
    <location>
        <begin position="51"/>
        <end position="271"/>
    </location>
</feature>
<comment type="function">
    <text evidence="2">Functions in two distinct reactions of the de novo folate biosynthetic pathway. Catalyzes the addition of a glutamate residue to dihydropteroate (7,8-dihydropteroate or H2Pte) to form dihydrofolate (7,8-dihydrofolate monoglutamate or H2Pte-Glu). Also catalyzes successive additions of L-glutamate to tetrahydrofolate or 10-formyltetrahydrofolate or 5,10-methylenetetrahydrofolate, leading to folylpolyglutamate derivatives.</text>
</comment>
<dbReference type="NCBIfam" id="TIGR01499">
    <property type="entry name" value="folC"/>
    <property type="match status" value="1"/>
</dbReference>
<dbReference type="InterPro" id="IPR001645">
    <property type="entry name" value="Folylpolyglutamate_synth"/>
</dbReference>
<gene>
    <name evidence="25" type="ORF">SAMN02745131_02195</name>
</gene>
<dbReference type="STRING" id="1121884.SAMN02745131_02195"/>